<dbReference type="GO" id="GO:0005886">
    <property type="term" value="C:plasma membrane"/>
    <property type="evidence" value="ECO:0007669"/>
    <property type="project" value="TreeGrafter"/>
</dbReference>
<evidence type="ECO:0000259" key="5">
    <source>
        <dbReference type="PROSITE" id="PS50893"/>
    </source>
</evidence>
<gene>
    <name evidence="6" type="primary">lolD_1</name>
    <name evidence="6" type="ORF">Q31a_23750</name>
</gene>
<dbReference type="InterPro" id="IPR027417">
    <property type="entry name" value="P-loop_NTPase"/>
</dbReference>
<dbReference type="InterPro" id="IPR017871">
    <property type="entry name" value="ABC_transporter-like_CS"/>
</dbReference>
<dbReference type="SMART" id="SM00382">
    <property type="entry name" value="AAA"/>
    <property type="match status" value="1"/>
</dbReference>
<dbReference type="InterPro" id="IPR003593">
    <property type="entry name" value="AAA+_ATPase"/>
</dbReference>
<evidence type="ECO:0000313" key="7">
    <source>
        <dbReference type="Proteomes" id="UP000318017"/>
    </source>
</evidence>
<name>A0A518G649_9BACT</name>
<dbReference type="GO" id="GO:0022857">
    <property type="term" value="F:transmembrane transporter activity"/>
    <property type="evidence" value="ECO:0007669"/>
    <property type="project" value="TreeGrafter"/>
</dbReference>
<dbReference type="PROSITE" id="PS50893">
    <property type="entry name" value="ABC_TRANSPORTER_2"/>
    <property type="match status" value="1"/>
</dbReference>
<keyword evidence="7" id="KW-1185">Reference proteome</keyword>
<dbReference type="CDD" id="cd03255">
    <property type="entry name" value="ABC_MJ0796_LolCDE_FtsE"/>
    <property type="match status" value="1"/>
</dbReference>
<keyword evidence="2" id="KW-0547">Nucleotide-binding</keyword>
<sequence>MTILETHDVTKSYGSGEARVEVLHGISLRVNPGEFVAIMGPSGSGKSTLLTILGGVEVPSQGNVLLEGVDLARISEDERTILRRRRLGFIFQSFNLLPNLSAEENVALPMQLDGQPPAKVQELTLKSLELVEMSHRRSHLPSALSGGEQQRVAVARALAIQPALLLADEPTGNLDSRQSKRISALLKSLVEERGQTIVMVTHDANVARIAGRLITIRDGVIEHDGLPAEILGDSDMLASREL</sequence>
<evidence type="ECO:0000256" key="2">
    <source>
        <dbReference type="ARBA" id="ARBA00022741"/>
    </source>
</evidence>
<dbReference type="FunFam" id="3.40.50.300:FF:000032">
    <property type="entry name" value="Export ABC transporter ATP-binding protein"/>
    <property type="match status" value="1"/>
</dbReference>
<proteinExistence type="inferred from homology"/>
<keyword evidence="6" id="KW-0378">Hydrolase</keyword>
<keyword evidence="3 6" id="KW-0067">ATP-binding</keyword>
<reference evidence="6 7" key="1">
    <citation type="submission" date="2019-02" db="EMBL/GenBank/DDBJ databases">
        <title>Deep-cultivation of Planctomycetes and their phenomic and genomic characterization uncovers novel biology.</title>
        <authorList>
            <person name="Wiegand S."/>
            <person name="Jogler M."/>
            <person name="Boedeker C."/>
            <person name="Pinto D."/>
            <person name="Vollmers J."/>
            <person name="Rivas-Marin E."/>
            <person name="Kohn T."/>
            <person name="Peeters S.H."/>
            <person name="Heuer A."/>
            <person name="Rast P."/>
            <person name="Oberbeckmann S."/>
            <person name="Bunk B."/>
            <person name="Jeske O."/>
            <person name="Meyerdierks A."/>
            <person name="Storesund J.E."/>
            <person name="Kallscheuer N."/>
            <person name="Luecker S."/>
            <person name="Lage O.M."/>
            <person name="Pohl T."/>
            <person name="Merkel B.J."/>
            <person name="Hornburger P."/>
            <person name="Mueller R.-W."/>
            <person name="Bruemmer F."/>
            <person name="Labrenz M."/>
            <person name="Spormann A.M."/>
            <person name="Op den Camp H."/>
            <person name="Overmann J."/>
            <person name="Amann R."/>
            <person name="Jetten M.S.M."/>
            <person name="Mascher T."/>
            <person name="Medema M.H."/>
            <person name="Devos D.P."/>
            <person name="Kaster A.-K."/>
            <person name="Ovreas L."/>
            <person name="Rohde M."/>
            <person name="Galperin M.Y."/>
            <person name="Jogler C."/>
        </authorList>
    </citation>
    <scope>NUCLEOTIDE SEQUENCE [LARGE SCALE GENOMIC DNA]</scope>
    <source>
        <strain evidence="6 7">Q31a</strain>
    </source>
</reference>
<dbReference type="InterPro" id="IPR017911">
    <property type="entry name" value="MacB-like_ATP-bd"/>
</dbReference>
<dbReference type="EC" id="3.6.3.-" evidence="6"/>
<dbReference type="OrthoDB" id="273392at2"/>
<evidence type="ECO:0000256" key="3">
    <source>
        <dbReference type="ARBA" id="ARBA00022840"/>
    </source>
</evidence>
<dbReference type="GO" id="GO:0098796">
    <property type="term" value="C:membrane protein complex"/>
    <property type="evidence" value="ECO:0007669"/>
    <property type="project" value="UniProtKB-ARBA"/>
</dbReference>
<evidence type="ECO:0000313" key="6">
    <source>
        <dbReference type="EMBL" id="QDV24062.1"/>
    </source>
</evidence>
<dbReference type="EMBL" id="CP036298">
    <property type="protein sequence ID" value="QDV24062.1"/>
    <property type="molecule type" value="Genomic_DNA"/>
</dbReference>
<dbReference type="Gene3D" id="3.40.50.300">
    <property type="entry name" value="P-loop containing nucleotide triphosphate hydrolases"/>
    <property type="match status" value="1"/>
</dbReference>
<dbReference type="Pfam" id="PF00005">
    <property type="entry name" value="ABC_tran"/>
    <property type="match status" value="1"/>
</dbReference>
<dbReference type="InterPro" id="IPR015854">
    <property type="entry name" value="ABC_transpr_LolD-like"/>
</dbReference>
<dbReference type="PANTHER" id="PTHR24220:SF86">
    <property type="entry name" value="ABC TRANSPORTER ABCH.1"/>
    <property type="match status" value="1"/>
</dbReference>
<dbReference type="KEGG" id="ahel:Q31a_23750"/>
<comment type="similarity">
    <text evidence="4">Belongs to the ABC transporter superfamily. Macrolide exporter (TC 3.A.1.122) family.</text>
</comment>
<dbReference type="PROSITE" id="PS00211">
    <property type="entry name" value="ABC_TRANSPORTER_1"/>
    <property type="match status" value="1"/>
</dbReference>
<keyword evidence="1" id="KW-0813">Transport</keyword>
<dbReference type="RefSeq" id="WP_145077456.1">
    <property type="nucleotide sequence ID" value="NZ_CP036298.1"/>
</dbReference>
<dbReference type="InterPro" id="IPR003439">
    <property type="entry name" value="ABC_transporter-like_ATP-bd"/>
</dbReference>
<dbReference type="PANTHER" id="PTHR24220">
    <property type="entry name" value="IMPORT ATP-BINDING PROTEIN"/>
    <property type="match status" value="1"/>
</dbReference>
<accession>A0A518G649</accession>
<evidence type="ECO:0000256" key="1">
    <source>
        <dbReference type="ARBA" id="ARBA00022448"/>
    </source>
</evidence>
<evidence type="ECO:0000256" key="4">
    <source>
        <dbReference type="ARBA" id="ARBA00038388"/>
    </source>
</evidence>
<protein>
    <submittedName>
        <fullName evidence="6">Lipoprotein-releasing system ATP-binding protein LolD</fullName>
        <ecNumber evidence="6">3.6.3.-</ecNumber>
    </submittedName>
</protein>
<dbReference type="GO" id="GO:0005524">
    <property type="term" value="F:ATP binding"/>
    <property type="evidence" value="ECO:0007669"/>
    <property type="project" value="UniProtKB-KW"/>
</dbReference>
<feature type="domain" description="ABC transporter" evidence="5">
    <location>
        <begin position="4"/>
        <end position="242"/>
    </location>
</feature>
<dbReference type="Proteomes" id="UP000318017">
    <property type="component" value="Chromosome"/>
</dbReference>
<keyword evidence="6" id="KW-0449">Lipoprotein</keyword>
<dbReference type="SUPFAM" id="SSF52540">
    <property type="entry name" value="P-loop containing nucleoside triphosphate hydrolases"/>
    <property type="match status" value="1"/>
</dbReference>
<dbReference type="GO" id="GO:0016887">
    <property type="term" value="F:ATP hydrolysis activity"/>
    <property type="evidence" value="ECO:0007669"/>
    <property type="project" value="InterPro"/>
</dbReference>
<dbReference type="AlphaFoldDB" id="A0A518G649"/>
<organism evidence="6 7">
    <name type="scientific">Aureliella helgolandensis</name>
    <dbReference type="NCBI Taxonomy" id="2527968"/>
    <lineage>
        <taxon>Bacteria</taxon>
        <taxon>Pseudomonadati</taxon>
        <taxon>Planctomycetota</taxon>
        <taxon>Planctomycetia</taxon>
        <taxon>Pirellulales</taxon>
        <taxon>Pirellulaceae</taxon>
        <taxon>Aureliella</taxon>
    </lineage>
</organism>